<evidence type="ECO:0000313" key="1">
    <source>
        <dbReference type="EMBL" id="GAI67029.1"/>
    </source>
</evidence>
<name>X1SH11_9ZZZZ</name>
<dbReference type="EMBL" id="BARW01000631">
    <property type="protein sequence ID" value="GAI67029.1"/>
    <property type="molecule type" value="Genomic_DNA"/>
</dbReference>
<sequence>MRSGFLVIVNKKPNNNKISIEEIGIIIITKFKNNISRSTNPDKSAILGYSLA</sequence>
<accession>X1SH11</accession>
<dbReference type="AlphaFoldDB" id="X1SH11"/>
<comment type="caution">
    <text evidence="1">The sequence shown here is derived from an EMBL/GenBank/DDBJ whole genome shotgun (WGS) entry which is preliminary data.</text>
</comment>
<proteinExistence type="predicted"/>
<organism evidence="1">
    <name type="scientific">marine sediment metagenome</name>
    <dbReference type="NCBI Taxonomy" id="412755"/>
    <lineage>
        <taxon>unclassified sequences</taxon>
        <taxon>metagenomes</taxon>
        <taxon>ecological metagenomes</taxon>
    </lineage>
</organism>
<protein>
    <submittedName>
        <fullName evidence="1">Uncharacterized protein</fullName>
    </submittedName>
</protein>
<reference evidence="1" key="1">
    <citation type="journal article" date="2014" name="Front. Microbiol.">
        <title>High frequency of phylogenetically diverse reductive dehalogenase-homologous genes in deep subseafloor sedimentary metagenomes.</title>
        <authorList>
            <person name="Kawai M."/>
            <person name="Futagami T."/>
            <person name="Toyoda A."/>
            <person name="Takaki Y."/>
            <person name="Nishi S."/>
            <person name="Hori S."/>
            <person name="Arai W."/>
            <person name="Tsubouchi T."/>
            <person name="Morono Y."/>
            <person name="Uchiyama I."/>
            <person name="Ito T."/>
            <person name="Fujiyama A."/>
            <person name="Inagaki F."/>
            <person name="Takami H."/>
        </authorList>
    </citation>
    <scope>NUCLEOTIDE SEQUENCE</scope>
    <source>
        <strain evidence="1">Expedition CK06-06</strain>
    </source>
</reference>
<gene>
    <name evidence="1" type="ORF">S12H4_02540</name>
</gene>